<name>A7WKN5_9VIRU</name>
<organism evidence="2 3">
    <name type="scientific">Betalipothrixvirus pezzuloense</name>
    <dbReference type="NCBI Taxonomy" id="346883"/>
    <lineage>
        <taxon>Viruses</taxon>
        <taxon>Adnaviria</taxon>
        <taxon>Zilligvirae</taxon>
        <taxon>Taleaviricota</taxon>
        <taxon>Tokiviricetes</taxon>
        <taxon>Ligamenvirales</taxon>
        <taxon>Lipothrixviridae</taxon>
        <taxon>Betalipothrixvirus</taxon>
    </lineage>
</organism>
<accession>A7WKN5</accession>
<keyword evidence="3" id="KW-1185">Reference proteome</keyword>
<dbReference type="KEGG" id="vg:5797923"/>
<protein>
    <submittedName>
        <fullName evidence="2">Uncharacterized protein</fullName>
    </submittedName>
</protein>
<evidence type="ECO:0000313" key="2">
    <source>
        <dbReference type="EMBL" id="CAJ31635.1"/>
    </source>
</evidence>
<keyword evidence="1" id="KW-0175">Coiled coil</keyword>
<evidence type="ECO:0000313" key="3">
    <source>
        <dbReference type="Proteomes" id="UP000001066"/>
    </source>
</evidence>
<evidence type="ECO:0000256" key="1">
    <source>
        <dbReference type="SAM" id="Coils"/>
    </source>
</evidence>
<dbReference type="Proteomes" id="UP000001066">
    <property type="component" value="Segment"/>
</dbReference>
<feature type="coiled-coil region" evidence="1">
    <location>
        <begin position="9"/>
        <end position="46"/>
    </location>
</feature>
<proteinExistence type="predicted"/>
<sequence>MQEGNVTIKVTEEETRKRLEKELEKLEKVNEILDNVNKVMAELSDTCHMAIESMPSVRKELIEQCSNVQKQLYKLYDIISDTVY</sequence>
<reference evidence="2 3" key="1">
    <citation type="journal article" date="2008" name="J. Virol.">
        <title>Structure of the acidianus filamentous virus 3 and comparative genomics of related archaeal lipothrixviruses.</title>
        <authorList>
            <person name="Vestergaard G."/>
            <person name="Aramayo R."/>
            <person name="Basta T."/>
            <person name="Haring M."/>
            <person name="Peng X."/>
            <person name="Brugger K."/>
            <person name="Chen L."/>
            <person name="Rachel R."/>
            <person name="Boisset N."/>
            <person name="Garrett R.A."/>
            <person name="Prangishvili D."/>
        </authorList>
    </citation>
    <scope>NUCLEOTIDE SEQUENCE [LARGE SCALE GENOMIC DNA]</scope>
</reference>
<dbReference type="GeneID" id="5797923"/>
<dbReference type="RefSeq" id="YP_001604240.1">
    <property type="nucleotide sequence ID" value="NC_010153.1"/>
</dbReference>
<dbReference type="EMBL" id="AM087122">
    <property type="protein sequence ID" value="CAJ31635.1"/>
    <property type="molecule type" value="Genomic_DNA"/>
</dbReference>